<dbReference type="EMBL" id="JAEAOA010000913">
    <property type="protein sequence ID" value="KAK3579655.1"/>
    <property type="molecule type" value="Genomic_DNA"/>
</dbReference>
<reference evidence="3" key="1">
    <citation type="journal article" date="2021" name="Genome Biol. Evol.">
        <title>A High-Quality Reference Genome for a Parasitic Bivalve with Doubly Uniparental Inheritance (Bivalvia: Unionida).</title>
        <authorList>
            <person name="Smith C.H."/>
        </authorList>
    </citation>
    <scope>NUCLEOTIDE SEQUENCE</scope>
    <source>
        <strain evidence="3">CHS0354</strain>
    </source>
</reference>
<gene>
    <name evidence="3" type="ORF">CHS0354_014891</name>
</gene>
<evidence type="ECO:0000256" key="1">
    <source>
        <dbReference type="SAM" id="MobiDB-lite"/>
    </source>
</evidence>
<accession>A0AAE0RUQ6</accession>
<dbReference type="Gene3D" id="2.60.40.10">
    <property type="entry name" value="Immunoglobulins"/>
    <property type="match status" value="1"/>
</dbReference>
<feature type="region of interest" description="Disordered" evidence="1">
    <location>
        <begin position="293"/>
        <end position="316"/>
    </location>
</feature>
<feature type="transmembrane region" description="Helical" evidence="2">
    <location>
        <begin position="241"/>
        <end position="267"/>
    </location>
</feature>
<keyword evidence="2" id="KW-1133">Transmembrane helix</keyword>
<feature type="compositionally biased region" description="Polar residues" evidence="1">
    <location>
        <begin position="305"/>
        <end position="316"/>
    </location>
</feature>
<evidence type="ECO:0008006" key="5">
    <source>
        <dbReference type="Google" id="ProtNLM"/>
    </source>
</evidence>
<proteinExistence type="predicted"/>
<evidence type="ECO:0000313" key="4">
    <source>
        <dbReference type="Proteomes" id="UP001195483"/>
    </source>
</evidence>
<dbReference type="AlphaFoldDB" id="A0AAE0RUQ6"/>
<keyword evidence="4" id="KW-1185">Reference proteome</keyword>
<dbReference type="InterPro" id="IPR013783">
    <property type="entry name" value="Ig-like_fold"/>
</dbReference>
<organism evidence="3 4">
    <name type="scientific">Potamilus streckersoni</name>
    <dbReference type="NCBI Taxonomy" id="2493646"/>
    <lineage>
        <taxon>Eukaryota</taxon>
        <taxon>Metazoa</taxon>
        <taxon>Spiralia</taxon>
        <taxon>Lophotrochozoa</taxon>
        <taxon>Mollusca</taxon>
        <taxon>Bivalvia</taxon>
        <taxon>Autobranchia</taxon>
        <taxon>Heteroconchia</taxon>
        <taxon>Palaeoheterodonta</taxon>
        <taxon>Unionida</taxon>
        <taxon>Unionoidea</taxon>
        <taxon>Unionidae</taxon>
        <taxon>Ambleminae</taxon>
        <taxon>Lampsilini</taxon>
        <taxon>Potamilus</taxon>
    </lineage>
</organism>
<protein>
    <recommendedName>
        <fullName evidence="5">Ig-like domain-containing protein</fullName>
    </recommendedName>
</protein>
<name>A0AAE0RUQ6_9BIVA</name>
<reference evidence="3" key="3">
    <citation type="submission" date="2023-05" db="EMBL/GenBank/DDBJ databases">
        <authorList>
            <person name="Smith C.H."/>
        </authorList>
    </citation>
    <scope>NUCLEOTIDE SEQUENCE</scope>
    <source>
        <strain evidence="3">CHS0354</strain>
        <tissue evidence="3">Mantle</tissue>
    </source>
</reference>
<dbReference type="Proteomes" id="UP001195483">
    <property type="component" value="Unassembled WGS sequence"/>
</dbReference>
<keyword evidence="2" id="KW-0812">Transmembrane</keyword>
<sequence length="316" mass="35329">MHVRDIISTKMRTTQKCCVLLLETLFVGWSWGALVNTKHGCRGESVELFHNIELDSSYTVLILYVNGKTYEQIAMWTLQNSVVKPAFVNGYSKRLFLDYYDQTGEIWIHDLQDSDQGNYIIECTIKNSIKKDNVTLSVMVAPETRCKPKIVRAVDTLTTYLDSDGCGKPAATAFWMDQPGISIERNEIKLPPGQDVGTVYACIDGPALRCVRSSKLYDYCSAFQDESTGWIHSELSGLSKVAIAVLATIIAVLVVIIVISIIHFTCLKRVQKKNIKSIISEIQPLLAKEETRSQENETAFDDTGVETQRSTTVGNN</sequence>
<evidence type="ECO:0000256" key="2">
    <source>
        <dbReference type="SAM" id="Phobius"/>
    </source>
</evidence>
<reference evidence="3" key="2">
    <citation type="journal article" date="2021" name="Genome Biol. Evol.">
        <title>Developing a high-quality reference genome for a parasitic bivalve with doubly uniparental inheritance (Bivalvia: Unionida).</title>
        <authorList>
            <person name="Smith C.H."/>
        </authorList>
    </citation>
    <scope>NUCLEOTIDE SEQUENCE</scope>
    <source>
        <strain evidence="3">CHS0354</strain>
        <tissue evidence="3">Mantle</tissue>
    </source>
</reference>
<evidence type="ECO:0000313" key="3">
    <source>
        <dbReference type="EMBL" id="KAK3579655.1"/>
    </source>
</evidence>
<keyword evidence="2" id="KW-0472">Membrane</keyword>
<comment type="caution">
    <text evidence="3">The sequence shown here is derived from an EMBL/GenBank/DDBJ whole genome shotgun (WGS) entry which is preliminary data.</text>
</comment>